<evidence type="ECO:0000256" key="5">
    <source>
        <dbReference type="SAM" id="MobiDB-lite"/>
    </source>
</evidence>
<dbReference type="InterPro" id="IPR026592">
    <property type="entry name" value="BamE"/>
</dbReference>
<proteinExistence type="inferred from homology"/>
<dbReference type="HAMAP" id="MF_00925">
    <property type="entry name" value="OM_assembly_BamE"/>
    <property type="match status" value="1"/>
</dbReference>
<feature type="compositionally biased region" description="Basic and acidic residues" evidence="5">
    <location>
        <begin position="139"/>
        <end position="151"/>
    </location>
</feature>
<keyword evidence="4" id="KW-0449">Lipoprotein</keyword>
<name>A0A643F914_IDEDE</name>
<dbReference type="InterPro" id="IPR007450">
    <property type="entry name" value="BamE_dom"/>
</dbReference>
<evidence type="ECO:0000256" key="1">
    <source>
        <dbReference type="ARBA" id="ARBA00022729"/>
    </source>
</evidence>
<reference evidence="7 8" key="1">
    <citation type="submission" date="2019-09" db="EMBL/GenBank/DDBJ databases">
        <title>Draft genome sequences of 48 bacterial type strains from the CCUG.</title>
        <authorList>
            <person name="Tunovic T."/>
            <person name="Pineiro-Iglesias B."/>
            <person name="Unosson C."/>
            <person name="Inganas E."/>
            <person name="Ohlen M."/>
            <person name="Cardew S."/>
            <person name="Jensie-Markopoulos S."/>
            <person name="Salva-Serra F."/>
            <person name="Jaen-Luchoro D."/>
            <person name="Karlsson R."/>
            <person name="Svensson-Stadler L."/>
            <person name="Chun J."/>
            <person name="Moore E."/>
        </authorList>
    </citation>
    <scope>NUCLEOTIDE SEQUENCE [LARGE SCALE GENOMIC DNA]</scope>
    <source>
        <strain evidence="7 8">CCUG 30977</strain>
    </source>
</reference>
<sequence length="179" mass="19574">MPLSFRIVALALPLAAGLLSGCSLISRTMSEGITSVITPYKVEVVQGNVVTKEMLAQVHTGSTRNDVRDALGSPLLADPFHAERWDYVFTIKRQGTEPQKRSVVIWFDGDTVKSIDAPELPTEEEFVASITRQRNQPLPERKLTLSDEERAALPVPKAPAPTDTAPLGANRSYPPLETP</sequence>
<comment type="function">
    <text evidence="4">Part of the outer membrane protein assembly complex, which is involved in assembly and insertion of beta-barrel proteins into the outer membrane.</text>
</comment>
<keyword evidence="4" id="KW-0564">Palmitate</keyword>
<comment type="subunit">
    <text evidence="4">Part of the Bam complex.</text>
</comment>
<dbReference type="InterPro" id="IPR037873">
    <property type="entry name" value="BamE-like"/>
</dbReference>
<evidence type="ECO:0000256" key="3">
    <source>
        <dbReference type="ARBA" id="ARBA00023237"/>
    </source>
</evidence>
<keyword evidence="3 4" id="KW-0998">Cell outer membrane</keyword>
<dbReference type="GO" id="GO:1990063">
    <property type="term" value="C:Bam protein complex"/>
    <property type="evidence" value="ECO:0007669"/>
    <property type="project" value="TreeGrafter"/>
</dbReference>
<keyword evidence="2 4" id="KW-0472">Membrane</keyword>
<dbReference type="Gene3D" id="3.30.1450.10">
    <property type="match status" value="1"/>
</dbReference>
<evidence type="ECO:0000313" key="8">
    <source>
        <dbReference type="Proteomes" id="UP000430120"/>
    </source>
</evidence>
<dbReference type="RefSeq" id="WP_151125043.1">
    <property type="nucleotide sequence ID" value="NZ_CP088081.1"/>
</dbReference>
<accession>A0A643F914</accession>
<protein>
    <recommendedName>
        <fullName evidence="4">Outer membrane protein assembly factor BamE</fullName>
    </recommendedName>
</protein>
<comment type="caution">
    <text evidence="7">The sequence shown here is derived from an EMBL/GenBank/DDBJ whole genome shotgun (WGS) entry which is preliminary data.</text>
</comment>
<gene>
    <name evidence="4" type="primary">bamE</name>
    <name evidence="7" type="ORF">F7Q92_15720</name>
</gene>
<keyword evidence="1 4" id="KW-0732">Signal</keyword>
<evidence type="ECO:0000256" key="2">
    <source>
        <dbReference type="ARBA" id="ARBA00023136"/>
    </source>
</evidence>
<dbReference type="EMBL" id="VZPB01000042">
    <property type="protein sequence ID" value="KAB0578191.1"/>
    <property type="molecule type" value="Genomic_DNA"/>
</dbReference>
<feature type="region of interest" description="Disordered" evidence="5">
    <location>
        <begin position="130"/>
        <end position="179"/>
    </location>
</feature>
<dbReference type="PANTHER" id="PTHR37482">
    <property type="entry name" value="OUTER MEMBRANE PROTEIN ASSEMBLY FACTOR BAME"/>
    <property type="match status" value="1"/>
</dbReference>
<dbReference type="GO" id="GO:0030674">
    <property type="term" value="F:protein-macromolecule adaptor activity"/>
    <property type="evidence" value="ECO:0007669"/>
    <property type="project" value="TreeGrafter"/>
</dbReference>
<evidence type="ECO:0000256" key="4">
    <source>
        <dbReference type="HAMAP-Rule" id="MF_00925"/>
    </source>
</evidence>
<dbReference type="AlphaFoldDB" id="A0A643F914"/>
<dbReference type="GO" id="GO:0051205">
    <property type="term" value="P:protein insertion into membrane"/>
    <property type="evidence" value="ECO:0007669"/>
    <property type="project" value="UniProtKB-UniRule"/>
</dbReference>
<dbReference type="OrthoDB" id="9808250at2"/>
<evidence type="ECO:0000313" key="7">
    <source>
        <dbReference type="EMBL" id="KAB0578191.1"/>
    </source>
</evidence>
<dbReference type="PANTHER" id="PTHR37482:SF1">
    <property type="entry name" value="OUTER MEMBRANE PROTEIN ASSEMBLY FACTOR BAME"/>
    <property type="match status" value="1"/>
</dbReference>
<dbReference type="GO" id="GO:0043165">
    <property type="term" value="P:Gram-negative-bacterium-type cell outer membrane assembly"/>
    <property type="evidence" value="ECO:0007669"/>
    <property type="project" value="UniProtKB-UniRule"/>
</dbReference>
<dbReference type="Proteomes" id="UP000430120">
    <property type="component" value="Unassembled WGS sequence"/>
</dbReference>
<dbReference type="Pfam" id="PF04355">
    <property type="entry name" value="BamE"/>
    <property type="match status" value="1"/>
</dbReference>
<evidence type="ECO:0000259" key="6">
    <source>
        <dbReference type="Pfam" id="PF04355"/>
    </source>
</evidence>
<comment type="subcellular location">
    <subcellularLocation>
        <location evidence="4">Cell outer membrane</location>
        <topology evidence="4">Lipid-anchor</topology>
    </subcellularLocation>
</comment>
<keyword evidence="8" id="KW-1185">Reference proteome</keyword>
<organism evidence="7 8">
    <name type="scientific">Ideonella dechloratans</name>
    <dbReference type="NCBI Taxonomy" id="36863"/>
    <lineage>
        <taxon>Bacteria</taxon>
        <taxon>Pseudomonadati</taxon>
        <taxon>Pseudomonadota</taxon>
        <taxon>Betaproteobacteria</taxon>
        <taxon>Burkholderiales</taxon>
        <taxon>Sphaerotilaceae</taxon>
        <taxon>Ideonella</taxon>
    </lineage>
</organism>
<feature type="domain" description="Outer membrane protein assembly factor BamE" evidence="6">
    <location>
        <begin position="47"/>
        <end position="114"/>
    </location>
</feature>
<comment type="similarity">
    <text evidence="4">Belongs to the BamE family.</text>
</comment>
<dbReference type="PROSITE" id="PS51257">
    <property type="entry name" value="PROKAR_LIPOPROTEIN"/>
    <property type="match status" value="1"/>
</dbReference>